<proteinExistence type="inferred from homology"/>
<dbReference type="GO" id="GO:0106300">
    <property type="term" value="P:protein-DNA covalent cross-linking repair"/>
    <property type="evidence" value="ECO:0007669"/>
    <property type="project" value="InterPro"/>
</dbReference>
<comment type="similarity">
    <text evidence="1 8">Belongs to the SOS response-associated peptidase family.</text>
</comment>
<dbReference type="RefSeq" id="WP_257449146.1">
    <property type="nucleotide sequence ID" value="NZ_JANIPJ010000014.1"/>
</dbReference>
<dbReference type="InterPro" id="IPR003738">
    <property type="entry name" value="SRAP"/>
</dbReference>
<evidence type="ECO:0000256" key="8">
    <source>
        <dbReference type="RuleBase" id="RU364100"/>
    </source>
</evidence>
<accession>A0A9X2MUG5</accession>
<evidence type="ECO:0000256" key="4">
    <source>
        <dbReference type="ARBA" id="ARBA00022801"/>
    </source>
</evidence>
<sequence>MIERFSLTAEIGDLMDRFGIQKVVHGHSNRFNVAPTQTVSIIMNDRHQTRVLQESRWGLFPFWAKDSLNTDYATLGEKPFLQRMLQRQRCIIPCSGFYGQKQFGKEREPRAMHTVVPSQPLLAVAGIYDCWRHVNGKEVRAVTMLTAASSGTMSVWQPRVPVVLDEEGVEDWLNPQLSDFGKLRKHLEAPEGYLMRSYPVTNAVHDDWYEAPDCIREIAIPDFA</sequence>
<dbReference type="Proteomes" id="UP001141950">
    <property type="component" value="Unassembled WGS sequence"/>
</dbReference>
<dbReference type="EC" id="3.4.-.-" evidence="8"/>
<dbReference type="Pfam" id="PF02586">
    <property type="entry name" value="SRAP"/>
    <property type="match status" value="1"/>
</dbReference>
<evidence type="ECO:0000256" key="7">
    <source>
        <dbReference type="ARBA" id="ARBA00023239"/>
    </source>
</evidence>
<keyword evidence="2 8" id="KW-0645">Protease</keyword>
<gene>
    <name evidence="9" type="ORF">NQZ67_19415</name>
</gene>
<keyword evidence="6" id="KW-0238">DNA-binding</keyword>
<dbReference type="SUPFAM" id="SSF143081">
    <property type="entry name" value="BB1717-like"/>
    <property type="match status" value="1"/>
</dbReference>
<keyword evidence="7" id="KW-0456">Lyase</keyword>
<keyword evidence="5" id="KW-0190">Covalent protein-DNA linkage</keyword>
<dbReference type="EMBL" id="JANIPJ010000014">
    <property type="protein sequence ID" value="MCR2806058.1"/>
    <property type="molecule type" value="Genomic_DNA"/>
</dbReference>
<evidence type="ECO:0000313" key="9">
    <source>
        <dbReference type="EMBL" id="MCR2806058.1"/>
    </source>
</evidence>
<dbReference type="InterPro" id="IPR036590">
    <property type="entry name" value="SRAP-like"/>
</dbReference>
<name>A0A9X2MUG5_9BACL</name>
<evidence type="ECO:0000256" key="1">
    <source>
        <dbReference type="ARBA" id="ARBA00008136"/>
    </source>
</evidence>
<dbReference type="GO" id="GO:0003697">
    <property type="term" value="F:single-stranded DNA binding"/>
    <property type="evidence" value="ECO:0007669"/>
    <property type="project" value="InterPro"/>
</dbReference>
<evidence type="ECO:0000313" key="10">
    <source>
        <dbReference type="Proteomes" id="UP001141950"/>
    </source>
</evidence>
<keyword evidence="3" id="KW-0227">DNA damage</keyword>
<dbReference type="PANTHER" id="PTHR13604">
    <property type="entry name" value="DC12-RELATED"/>
    <property type="match status" value="1"/>
</dbReference>
<evidence type="ECO:0000256" key="6">
    <source>
        <dbReference type="ARBA" id="ARBA00023125"/>
    </source>
</evidence>
<evidence type="ECO:0000256" key="5">
    <source>
        <dbReference type="ARBA" id="ARBA00023124"/>
    </source>
</evidence>
<dbReference type="PANTHER" id="PTHR13604:SF0">
    <property type="entry name" value="ABASIC SITE PROCESSING PROTEIN HMCES"/>
    <property type="match status" value="1"/>
</dbReference>
<dbReference type="GO" id="GO:0016829">
    <property type="term" value="F:lyase activity"/>
    <property type="evidence" value="ECO:0007669"/>
    <property type="project" value="UniProtKB-KW"/>
</dbReference>
<comment type="caution">
    <text evidence="9">The sequence shown here is derived from an EMBL/GenBank/DDBJ whole genome shotgun (WGS) entry which is preliminary data.</text>
</comment>
<organism evidence="9 10">
    <name type="scientific">Paenibacillus soyae</name>
    <dbReference type="NCBI Taxonomy" id="2969249"/>
    <lineage>
        <taxon>Bacteria</taxon>
        <taxon>Bacillati</taxon>
        <taxon>Bacillota</taxon>
        <taxon>Bacilli</taxon>
        <taxon>Bacillales</taxon>
        <taxon>Paenibacillaceae</taxon>
        <taxon>Paenibacillus</taxon>
    </lineage>
</organism>
<protein>
    <recommendedName>
        <fullName evidence="8">Abasic site processing protein</fullName>
        <ecNumber evidence="8">3.4.-.-</ecNumber>
    </recommendedName>
</protein>
<dbReference type="GO" id="GO:0008233">
    <property type="term" value="F:peptidase activity"/>
    <property type="evidence" value="ECO:0007669"/>
    <property type="project" value="UniProtKB-KW"/>
</dbReference>
<reference evidence="9" key="1">
    <citation type="submission" date="2022-08" db="EMBL/GenBank/DDBJ databases">
        <title>The genomic sequence of strain Paenibacillus sp. SCIV0701.</title>
        <authorList>
            <person name="Zhao H."/>
        </authorList>
    </citation>
    <scope>NUCLEOTIDE SEQUENCE</scope>
    <source>
        <strain evidence="9">SCIV0701</strain>
    </source>
</reference>
<keyword evidence="10" id="KW-1185">Reference proteome</keyword>
<dbReference type="Gene3D" id="3.90.1680.10">
    <property type="entry name" value="SOS response associated peptidase-like"/>
    <property type="match status" value="1"/>
</dbReference>
<evidence type="ECO:0000256" key="3">
    <source>
        <dbReference type="ARBA" id="ARBA00022763"/>
    </source>
</evidence>
<keyword evidence="4 8" id="KW-0378">Hydrolase</keyword>
<dbReference type="GO" id="GO:0006508">
    <property type="term" value="P:proteolysis"/>
    <property type="evidence" value="ECO:0007669"/>
    <property type="project" value="UniProtKB-KW"/>
</dbReference>
<dbReference type="AlphaFoldDB" id="A0A9X2MUG5"/>
<evidence type="ECO:0000256" key="2">
    <source>
        <dbReference type="ARBA" id="ARBA00022670"/>
    </source>
</evidence>